<comment type="caution">
    <text evidence="3">The sequence shown here is derived from an EMBL/GenBank/DDBJ whole genome shotgun (WGS) entry which is preliminary data.</text>
</comment>
<evidence type="ECO:0000313" key="2">
    <source>
        <dbReference type="EMBL" id="KRY26093.1"/>
    </source>
</evidence>
<dbReference type="InParanoid" id="A0A0V1ATE6"/>
<sequence length="178" mass="20487">MRSRAADRRHVPEFPLQTPKEYINDLADTFKEVSEKLQAVLRRQIKWFNSRKNDPAGYTKEGYLGQNVREYIPHSAASWPEYNKETPKKLMIHTDRLNACMGQTTRWGGQPTRTKAIARARVKLIKENSSHSKMAEGICHGSLTNSLRQTALKRQGGDVTSDKYSGYQRQDNKAHRRT</sequence>
<feature type="region of interest" description="Disordered" evidence="1">
    <location>
        <begin position="153"/>
        <end position="178"/>
    </location>
</feature>
<dbReference type="EMBL" id="JYDH01000221">
    <property type="protein sequence ID" value="KRY28056.1"/>
    <property type="molecule type" value="Genomic_DNA"/>
</dbReference>
<evidence type="ECO:0000313" key="3">
    <source>
        <dbReference type="EMBL" id="KRY28056.1"/>
    </source>
</evidence>
<organism evidence="3 4">
    <name type="scientific">Trichinella spiralis</name>
    <name type="common">Trichina worm</name>
    <dbReference type="NCBI Taxonomy" id="6334"/>
    <lineage>
        <taxon>Eukaryota</taxon>
        <taxon>Metazoa</taxon>
        <taxon>Ecdysozoa</taxon>
        <taxon>Nematoda</taxon>
        <taxon>Enoplea</taxon>
        <taxon>Dorylaimia</taxon>
        <taxon>Trichinellida</taxon>
        <taxon>Trichinellidae</taxon>
        <taxon>Trichinella</taxon>
    </lineage>
</organism>
<name>A0A0V1ATE6_TRISP</name>
<accession>A0A0V1ATE6</accession>
<protein>
    <submittedName>
        <fullName evidence="3">Uncharacterized protein</fullName>
    </submittedName>
</protein>
<dbReference type="AlphaFoldDB" id="A0A0V1ATE6"/>
<proteinExistence type="predicted"/>
<dbReference type="EMBL" id="JYDH01000576">
    <property type="protein sequence ID" value="KRY26093.1"/>
    <property type="molecule type" value="Genomic_DNA"/>
</dbReference>
<dbReference type="OrthoDB" id="5941386at2759"/>
<evidence type="ECO:0000313" key="4">
    <source>
        <dbReference type="Proteomes" id="UP000054776"/>
    </source>
</evidence>
<keyword evidence="4" id="KW-1185">Reference proteome</keyword>
<dbReference type="Proteomes" id="UP000054776">
    <property type="component" value="Unassembled WGS sequence"/>
</dbReference>
<reference evidence="3 4" key="1">
    <citation type="submission" date="2015-01" db="EMBL/GenBank/DDBJ databases">
        <title>Evolution of Trichinella species and genotypes.</title>
        <authorList>
            <person name="Korhonen P.K."/>
            <person name="Edoardo P."/>
            <person name="Giuseppe L.R."/>
            <person name="Gasser R.B."/>
        </authorList>
    </citation>
    <scope>NUCLEOTIDE SEQUENCE [LARGE SCALE GENOMIC DNA]</scope>
    <source>
        <strain evidence="3">ISS3</strain>
    </source>
</reference>
<gene>
    <name evidence="2" type="ORF">T01_16143</name>
    <name evidence="3" type="ORF">T01_6624</name>
</gene>
<evidence type="ECO:0000256" key="1">
    <source>
        <dbReference type="SAM" id="MobiDB-lite"/>
    </source>
</evidence>